<keyword evidence="1" id="KW-0812">Transmembrane</keyword>
<sequence>MSYIYITFKAIICLYTIYVNMFLILLLTFNNSLYIFYLRCYN</sequence>
<keyword evidence="1" id="KW-1133">Transmembrane helix</keyword>
<accession>C0BXQ3</accession>
<feature type="transmembrane region" description="Helical" evidence="1">
    <location>
        <begin position="12"/>
        <end position="37"/>
    </location>
</feature>
<reference evidence="2" key="1">
    <citation type="submission" date="2009-02" db="EMBL/GenBank/DDBJ databases">
        <authorList>
            <person name="Fulton L."/>
            <person name="Clifton S."/>
            <person name="Fulton B."/>
            <person name="Xu J."/>
            <person name="Minx P."/>
            <person name="Pepin K.H."/>
            <person name="Johnson M."/>
            <person name="Bhonagiri V."/>
            <person name="Nash W.E."/>
            <person name="Mardis E.R."/>
            <person name="Wilson R.K."/>
        </authorList>
    </citation>
    <scope>NUCLEOTIDE SEQUENCE [LARGE SCALE GENOMIC DNA]</scope>
    <source>
        <strain evidence="2">DSM 15053</strain>
    </source>
</reference>
<dbReference type="STRING" id="553973.CLOHYLEM_04590"/>
<proteinExistence type="predicted"/>
<reference evidence="2" key="2">
    <citation type="submission" date="2013-06" db="EMBL/GenBank/DDBJ databases">
        <title>Draft genome sequence of Clostridium hylemonae (DSM 15053).</title>
        <authorList>
            <person name="Sudarsanam P."/>
            <person name="Ley R."/>
            <person name="Guruge J."/>
            <person name="Turnbaugh P.J."/>
            <person name="Mahowald M."/>
            <person name="Liep D."/>
            <person name="Gordon J."/>
        </authorList>
    </citation>
    <scope>NUCLEOTIDE SEQUENCE</scope>
    <source>
        <strain evidence="2">DSM 15053</strain>
    </source>
</reference>
<dbReference type="Proteomes" id="UP000004893">
    <property type="component" value="Unassembled WGS sequence"/>
</dbReference>
<comment type="caution">
    <text evidence="2">The sequence shown here is derived from an EMBL/GenBank/DDBJ whole genome shotgun (WGS) entry which is preliminary data.</text>
</comment>
<protein>
    <submittedName>
        <fullName evidence="2">Uncharacterized protein</fullName>
    </submittedName>
</protein>
<dbReference type="HOGENOM" id="CLU_3249509_0_0_9"/>
<organism evidence="2 3">
    <name type="scientific">[Clostridium] hylemonae DSM 15053</name>
    <dbReference type="NCBI Taxonomy" id="553973"/>
    <lineage>
        <taxon>Bacteria</taxon>
        <taxon>Bacillati</taxon>
        <taxon>Bacillota</taxon>
        <taxon>Clostridia</taxon>
        <taxon>Lachnospirales</taxon>
        <taxon>Lachnospiraceae</taxon>
    </lineage>
</organism>
<gene>
    <name evidence="2" type="ORF">CLOHYLEM_04590</name>
</gene>
<evidence type="ECO:0000313" key="3">
    <source>
        <dbReference type="Proteomes" id="UP000004893"/>
    </source>
</evidence>
<evidence type="ECO:0000256" key="1">
    <source>
        <dbReference type="SAM" id="Phobius"/>
    </source>
</evidence>
<keyword evidence="1" id="KW-0472">Membrane</keyword>
<keyword evidence="3" id="KW-1185">Reference proteome</keyword>
<dbReference type="AlphaFoldDB" id="C0BXQ3"/>
<evidence type="ECO:0000313" key="2">
    <source>
        <dbReference type="EMBL" id="EEG75360.1"/>
    </source>
</evidence>
<dbReference type="EMBL" id="ABYI02000012">
    <property type="protein sequence ID" value="EEG75360.1"/>
    <property type="molecule type" value="Genomic_DNA"/>
</dbReference>
<name>C0BXQ3_9FIRM</name>